<sequence length="72" mass="8150">MVVSIASLMILLTSSTTNWCSSRPSSMIAADYVSTDIPPKRKLVEPISRRPGKMKNTRKRIRSQPKRLEFSV</sequence>
<organism evidence="3">
    <name type="scientific">Psorophora albipes</name>
    <dbReference type="NCBI Taxonomy" id="869069"/>
    <lineage>
        <taxon>Eukaryota</taxon>
        <taxon>Metazoa</taxon>
        <taxon>Ecdysozoa</taxon>
        <taxon>Arthropoda</taxon>
        <taxon>Hexapoda</taxon>
        <taxon>Insecta</taxon>
        <taxon>Pterygota</taxon>
        <taxon>Neoptera</taxon>
        <taxon>Endopterygota</taxon>
        <taxon>Diptera</taxon>
        <taxon>Nematocera</taxon>
        <taxon>Culicoidea</taxon>
        <taxon>Culicidae</taxon>
        <taxon>Culicinae</taxon>
        <taxon>Aedini</taxon>
        <taxon>Psorophora</taxon>
    </lineage>
</organism>
<feature type="region of interest" description="Disordered" evidence="1">
    <location>
        <begin position="51"/>
        <end position="72"/>
    </location>
</feature>
<evidence type="ECO:0000256" key="1">
    <source>
        <dbReference type="SAM" id="MobiDB-lite"/>
    </source>
</evidence>
<proteinExistence type="evidence at transcript level"/>
<feature type="compositionally biased region" description="Basic residues" evidence="1">
    <location>
        <begin position="51"/>
        <end position="65"/>
    </location>
</feature>
<evidence type="ECO:0000313" key="3">
    <source>
        <dbReference type="EMBL" id="JAA94513.1"/>
    </source>
</evidence>
<feature type="chain" id="PRO_5012723243" evidence="2">
    <location>
        <begin position="16"/>
        <end position="72"/>
    </location>
</feature>
<name>T1E2W9_9DIPT</name>
<reference evidence="3" key="1">
    <citation type="journal article" date="2013" name="BMC Genomics">
        <title>A deep insight into the sialotranscriptome of the mosquito, Psorophora albipes.</title>
        <authorList>
            <person name="Chagas A.C."/>
            <person name="Calvo E."/>
            <person name="Rios-Velasquez C.M."/>
            <person name="Pessoa F.A."/>
            <person name="Medeiros J.F."/>
            <person name="Ribeiro J.M."/>
        </authorList>
    </citation>
    <scope>NUCLEOTIDE SEQUENCE</scope>
</reference>
<dbReference type="AlphaFoldDB" id="T1E2W9"/>
<dbReference type="EMBL" id="GALA01000339">
    <property type="protein sequence ID" value="JAA94513.1"/>
    <property type="molecule type" value="mRNA"/>
</dbReference>
<keyword evidence="2" id="KW-0732">Signal</keyword>
<evidence type="ECO:0000256" key="2">
    <source>
        <dbReference type="SAM" id="SignalP"/>
    </source>
</evidence>
<accession>T1E2W9</accession>
<protein>
    <submittedName>
        <fullName evidence="3">Putative secreted protein</fullName>
    </submittedName>
</protein>
<feature type="signal peptide" evidence="2">
    <location>
        <begin position="1"/>
        <end position="15"/>
    </location>
</feature>